<gene>
    <name evidence="2" type="ORF">J2S10_004016</name>
</gene>
<dbReference type="EMBL" id="JAUSTW010000007">
    <property type="protein sequence ID" value="MDQ0200814.1"/>
    <property type="molecule type" value="Genomic_DNA"/>
</dbReference>
<reference evidence="2 3" key="1">
    <citation type="submission" date="2023-07" db="EMBL/GenBank/DDBJ databases">
        <title>Genomic Encyclopedia of Type Strains, Phase IV (KMG-IV): sequencing the most valuable type-strain genomes for metagenomic binning, comparative biology and taxonomic classification.</title>
        <authorList>
            <person name="Goeker M."/>
        </authorList>
    </citation>
    <scope>NUCLEOTIDE SEQUENCE [LARGE SCALE GENOMIC DNA]</scope>
    <source>
        <strain evidence="2 3">DSM 27594</strain>
    </source>
</reference>
<comment type="caution">
    <text evidence="2">The sequence shown here is derived from an EMBL/GenBank/DDBJ whole genome shotgun (WGS) entry which is preliminary data.</text>
</comment>
<feature type="domain" description="Glycosyl transferase family 1" evidence="1">
    <location>
        <begin position="299"/>
        <end position="353"/>
    </location>
</feature>
<evidence type="ECO:0000313" key="3">
    <source>
        <dbReference type="Proteomes" id="UP001224122"/>
    </source>
</evidence>
<keyword evidence="3" id="KW-1185">Reference proteome</keyword>
<dbReference type="Gene3D" id="3.40.50.2000">
    <property type="entry name" value="Glycogen Phosphorylase B"/>
    <property type="match status" value="2"/>
</dbReference>
<name>A0ABT9XZA5_9BACI</name>
<dbReference type="Pfam" id="PF00534">
    <property type="entry name" value="Glycos_transf_1"/>
    <property type="match status" value="1"/>
</dbReference>
<dbReference type="SUPFAM" id="SSF53756">
    <property type="entry name" value="UDP-Glycosyltransferase/glycogen phosphorylase"/>
    <property type="match status" value="1"/>
</dbReference>
<organism evidence="2 3">
    <name type="scientific">Neobacillus ginsengisoli</name>
    <dbReference type="NCBI Taxonomy" id="904295"/>
    <lineage>
        <taxon>Bacteria</taxon>
        <taxon>Bacillati</taxon>
        <taxon>Bacillota</taxon>
        <taxon>Bacilli</taxon>
        <taxon>Bacillales</taxon>
        <taxon>Bacillaceae</taxon>
        <taxon>Neobacillus</taxon>
    </lineage>
</organism>
<dbReference type="RefSeq" id="WP_307411261.1">
    <property type="nucleotide sequence ID" value="NZ_JAUSTW010000007.1"/>
</dbReference>
<accession>A0ABT9XZA5</accession>
<evidence type="ECO:0000313" key="2">
    <source>
        <dbReference type="EMBL" id="MDQ0200814.1"/>
    </source>
</evidence>
<dbReference type="Proteomes" id="UP001224122">
    <property type="component" value="Unassembled WGS sequence"/>
</dbReference>
<dbReference type="InterPro" id="IPR001296">
    <property type="entry name" value="Glyco_trans_1"/>
</dbReference>
<protein>
    <submittedName>
        <fullName evidence="2">Glycosyltransferase involved in cell wall biosynthesis</fullName>
    </submittedName>
</protein>
<evidence type="ECO:0000259" key="1">
    <source>
        <dbReference type="Pfam" id="PF00534"/>
    </source>
</evidence>
<sequence>MKVALLTMFNGLDSSYSLVNVVAEQVRMLLDANIETRILVSDICSLNKLYGIFLDKRIKWVKVCNHLDGKQMHWKNYIQSDGEVHDTFFKEVDVIVEDLVKKLADIDVCFMHDIHYQGWHLHHNIAIRKVQEQLPNLKFLAFTHSAPAKRPANPKWPFSARFAPMPNTLYIYPTQSGISALAKQYNVPEDRCKVVNNSLDLLSFVTEEVNILSKYIDMLTPDILVVYPGRLTRSKKFDKVAALCGAIKVKSSKLVKVIFCDTFPKLDISPEDYKDFVRSIGVKFGLDNGDLFFTSDIKEFYRGVPRKSVLELFTLSNLFICPSYSESFGLTVLEAASKGNFLILNEQVPALKELGSHLDAYFMKWDAKNFGFNTRENYRPSEEAYLSHHANNIVKLMDNNPIIHGKTIAKQRYSPRWIWKNQLEPIIKSLC</sequence>
<proteinExistence type="predicted"/>